<reference evidence="2 3" key="1">
    <citation type="submission" date="2016-09" db="EMBL/GenBank/DDBJ databases">
        <authorList>
            <person name="Capua I."/>
            <person name="De Benedictis P."/>
            <person name="Joannis T."/>
            <person name="Lombin L.H."/>
            <person name="Cattoli G."/>
        </authorList>
    </citation>
    <scope>NUCLEOTIDE SEQUENCE [LARGE SCALE GENOMIC DNA]</scope>
    <source>
        <strain evidence="2 3">GB001</strain>
    </source>
</reference>
<sequence length="61" mass="6868">MAPKLLIIDEIGYLPFSQEEAKLFFQVIAKRYEKSAIILTSNLSFPAAKTTGQHDRTIIIS</sequence>
<dbReference type="EMBL" id="FMIQ01000015">
    <property type="protein sequence ID" value="SCM51675.1"/>
    <property type="molecule type" value="Genomic_DNA"/>
</dbReference>
<evidence type="ECO:0000313" key="2">
    <source>
        <dbReference type="EMBL" id="SCM51675.1"/>
    </source>
</evidence>
<accession>A0A1C6YY80</accession>
<evidence type="ECO:0000259" key="1">
    <source>
        <dbReference type="Pfam" id="PF01695"/>
    </source>
</evidence>
<protein>
    <submittedName>
        <fullName evidence="2">IstB-like ATP binding protein</fullName>
    </submittedName>
</protein>
<dbReference type="InterPro" id="IPR002611">
    <property type="entry name" value="IstB_ATP-bd"/>
</dbReference>
<dbReference type="InterPro" id="IPR027417">
    <property type="entry name" value="P-loop_NTPase"/>
</dbReference>
<feature type="domain" description="IstB-like ATP-binding" evidence="1">
    <location>
        <begin position="1"/>
        <end position="47"/>
    </location>
</feature>
<dbReference type="Proteomes" id="UP000094844">
    <property type="component" value="Unassembled WGS sequence"/>
</dbReference>
<organism evidence="2 3">
    <name type="scientific">Hafnia alvei</name>
    <dbReference type="NCBI Taxonomy" id="569"/>
    <lineage>
        <taxon>Bacteria</taxon>
        <taxon>Pseudomonadati</taxon>
        <taxon>Pseudomonadota</taxon>
        <taxon>Gammaproteobacteria</taxon>
        <taxon>Enterobacterales</taxon>
        <taxon>Hafniaceae</taxon>
        <taxon>Hafnia</taxon>
    </lineage>
</organism>
<proteinExistence type="predicted"/>
<dbReference type="AlphaFoldDB" id="A0A1C6YY80"/>
<dbReference type="GO" id="GO:0005524">
    <property type="term" value="F:ATP binding"/>
    <property type="evidence" value="ECO:0007669"/>
    <property type="project" value="InterPro"/>
</dbReference>
<dbReference type="Gene3D" id="3.40.50.300">
    <property type="entry name" value="P-loop containing nucleotide triphosphate hydrolases"/>
    <property type="match status" value="1"/>
</dbReference>
<evidence type="ECO:0000313" key="3">
    <source>
        <dbReference type="Proteomes" id="UP000094844"/>
    </source>
</evidence>
<dbReference type="Pfam" id="PF01695">
    <property type="entry name" value="IstB_IS21"/>
    <property type="match status" value="1"/>
</dbReference>
<dbReference type="SUPFAM" id="SSF52540">
    <property type="entry name" value="P-loop containing nucleoside triphosphate hydrolases"/>
    <property type="match status" value="1"/>
</dbReference>
<name>A0A1C6YY80_HAFAL</name>
<gene>
    <name evidence="2" type="ORF">BN1044_01143</name>
</gene>